<comment type="similarity">
    <text evidence="1 4">Belongs to the glycosyl hydrolase 30 family.</text>
</comment>
<dbReference type="GO" id="GO:0004348">
    <property type="term" value="F:glucosylceramidase activity"/>
    <property type="evidence" value="ECO:0007669"/>
    <property type="project" value="InterPro"/>
</dbReference>
<dbReference type="PANTHER" id="PTHR11069:SF23">
    <property type="entry name" value="LYSOSOMAL ACID GLUCOSYLCERAMIDASE"/>
    <property type="match status" value="1"/>
</dbReference>
<evidence type="ECO:0000259" key="7">
    <source>
        <dbReference type="Pfam" id="PF02055"/>
    </source>
</evidence>
<feature type="domain" description="Glycosyl hydrolase family 30 beta sandwich" evidence="8">
    <location>
        <begin position="432"/>
        <end position="491"/>
    </location>
</feature>
<dbReference type="InterPro" id="IPR001139">
    <property type="entry name" value="Glyco_hydro_30"/>
</dbReference>
<dbReference type="Proteomes" id="UP000289821">
    <property type="component" value="Unassembled WGS sequence"/>
</dbReference>
<reference evidence="9 10" key="1">
    <citation type="submission" date="2018-07" db="EMBL/GenBank/DDBJ databases">
        <title>Leeuwenhoekiella genomics.</title>
        <authorList>
            <person name="Tahon G."/>
            <person name="Willems A."/>
        </authorList>
    </citation>
    <scope>NUCLEOTIDE SEQUENCE [LARGE SCALE GENOMIC DNA]</scope>
    <source>
        <strain evidence="9 10">R-50232</strain>
    </source>
</reference>
<dbReference type="PROSITE" id="PS51257">
    <property type="entry name" value="PROKAR_LIPOPROTEIN"/>
    <property type="match status" value="1"/>
</dbReference>
<protein>
    <submittedName>
        <fullName evidence="9">Glucosylceramidase</fullName>
    </submittedName>
</protein>
<dbReference type="GO" id="GO:0006680">
    <property type="term" value="P:glucosylceramide catabolic process"/>
    <property type="evidence" value="ECO:0007669"/>
    <property type="project" value="TreeGrafter"/>
</dbReference>
<gene>
    <name evidence="9" type="ORF">DSM04_101215</name>
</gene>
<dbReference type="SUPFAM" id="SSF51445">
    <property type="entry name" value="(Trans)glycosidases"/>
    <property type="match status" value="1"/>
</dbReference>
<dbReference type="Pfam" id="PF02055">
    <property type="entry name" value="Glyco_hydro_30"/>
    <property type="match status" value="1"/>
</dbReference>
<feature type="domain" description="Glycosyl hydrolase family 30 TIM-barrel" evidence="7">
    <location>
        <begin position="99"/>
        <end position="394"/>
    </location>
</feature>
<dbReference type="InterPro" id="IPR017853">
    <property type="entry name" value="GH"/>
</dbReference>
<sequence>MKTPKRLFRALIYVMLIPAFLYSCSSSSTEEEVTETPENPESPTTPTEPSGSANDMDFWLTKGDRSAELAKQSGNLSFSSSPNGYINIEVDESKTFQTIDGFGFSLTGGSAQVINELPAAKKQDLLQELFGTGTNDIGISYLRISVGASDLNEAPFTYNDMPVGETDEDLTEFSIEKDRGVIDLLKEIVAINPEIKIMASPWTAPVWMKDENSFVGGSLKPEYYEVYANYWVKYLNAMQAEGITIDALTPQNEPLHGGNNPSMEMSAVEQANFIKNNLGPSLSAASIPTKIVVYDHNCDNPQYPISILNDASAYAFVDGSAFHLYAGDIAALSTVHNAFPDKNVYFTEQYNSSQDDFGGTLKWHLKNVIIGSMRNWSKNALEWNLANDSGFGPHTDGGCTVCKGALTLNGSSVTRNVGYYIVAQASKFVPAGSVRIDSAIKGDLHNVAFLTPEGKKVLIVENDGSTNLPFNIKYKSKWVVTSLDAGAVGTFIWE</sequence>
<feature type="compositionally biased region" description="Low complexity" evidence="5">
    <location>
        <begin position="36"/>
        <end position="50"/>
    </location>
</feature>
<comment type="caution">
    <text evidence="9">The sequence shown here is derived from an EMBL/GenBank/DDBJ whole genome shotgun (WGS) entry which is preliminary data.</text>
</comment>
<evidence type="ECO:0000256" key="1">
    <source>
        <dbReference type="ARBA" id="ARBA00005382"/>
    </source>
</evidence>
<dbReference type="EMBL" id="QOVI01000001">
    <property type="protein sequence ID" value="RXG18028.1"/>
    <property type="molecule type" value="Genomic_DNA"/>
</dbReference>
<name>A0A4Q0NZX0_9FLAO</name>
<keyword evidence="3 4" id="KW-0378">Hydrolase</keyword>
<feature type="signal peptide" evidence="6">
    <location>
        <begin position="1"/>
        <end position="30"/>
    </location>
</feature>
<dbReference type="Gene3D" id="3.20.20.80">
    <property type="entry name" value="Glycosidases"/>
    <property type="match status" value="1"/>
</dbReference>
<dbReference type="InterPro" id="IPR013780">
    <property type="entry name" value="Glyco_hydro_b"/>
</dbReference>
<evidence type="ECO:0000313" key="10">
    <source>
        <dbReference type="Proteomes" id="UP000289821"/>
    </source>
</evidence>
<keyword evidence="4" id="KW-0326">Glycosidase</keyword>
<dbReference type="GO" id="GO:0016020">
    <property type="term" value="C:membrane"/>
    <property type="evidence" value="ECO:0007669"/>
    <property type="project" value="GOC"/>
</dbReference>
<keyword evidence="2 6" id="KW-0732">Signal</keyword>
<evidence type="ECO:0000256" key="2">
    <source>
        <dbReference type="ARBA" id="ARBA00022729"/>
    </source>
</evidence>
<dbReference type="PANTHER" id="PTHR11069">
    <property type="entry name" value="GLUCOSYLCERAMIDASE"/>
    <property type="match status" value="1"/>
</dbReference>
<accession>A0A4Q0NZX0</accession>
<evidence type="ECO:0000313" key="9">
    <source>
        <dbReference type="EMBL" id="RXG18028.1"/>
    </source>
</evidence>
<feature type="chain" id="PRO_5020576415" evidence="6">
    <location>
        <begin position="31"/>
        <end position="494"/>
    </location>
</feature>
<dbReference type="RefSeq" id="WP_236638699.1">
    <property type="nucleotide sequence ID" value="NZ_QOVI01000001.1"/>
</dbReference>
<evidence type="ECO:0000256" key="5">
    <source>
        <dbReference type="SAM" id="MobiDB-lite"/>
    </source>
</evidence>
<proteinExistence type="inferred from homology"/>
<evidence type="ECO:0000256" key="6">
    <source>
        <dbReference type="SAM" id="SignalP"/>
    </source>
</evidence>
<organism evidence="9 10">
    <name type="scientific">Leeuwenhoekiella aestuarii</name>
    <dbReference type="NCBI Taxonomy" id="2249426"/>
    <lineage>
        <taxon>Bacteria</taxon>
        <taxon>Pseudomonadati</taxon>
        <taxon>Bacteroidota</taxon>
        <taxon>Flavobacteriia</taxon>
        <taxon>Flavobacteriales</taxon>
        <taxon>Flavobacteriaceae</taxon>
        <taxon>Leeuwenhoekiella</taxon>
    </lineage>
</organism>
<dbReference type="Pfam" id="PF17189">
    <property type="entry name" value="Glyco_hydro_30C"/>
    <property type="match status" value="1"/>
</dbReference>
<evidence type="ECO:0000256" key="3">
    <source>
        <dbReference type="ARBA" id="ARBA00022801"/>
    </source>
</evidence>
<evidence type="ECO:0000256" key="4">
    <source>
        <dbReference type="RuleBase" id="RU361188"/>
    </source>
</evidence>
<feature type="region of interest" description="Disordered" evidence="5">
    <location>
        <begin position="28"/>
        <end position="57"/>
    </location>
</feature>
<dbReference type="AlphaFoldDB" id="A0A4Q0NZX0"/>
<keyword evidence="10" id="KW-1185">Reference proteome</keyword>
<dbReference type="InterPro" id="IPR033453">
    <property type="entry name" value="Glyco_hydro_30_TIM-barrel"/>
</dbReference>
<dbReference type="InterPro" id="IPR033452">
    <property type="entry name" value="GH30_C"/>
</dbReference>
<dbReference type="Gene3D" id="2.60.40.1180">
    <property type="entry name" value="Golgi alpha-mannosidase II"/>
    <property type="match status" value="1"/>
</dbReference>
<evidence type="ECO:0000259" key="8">
    <source>
        <dbReference type="Pfam" id="PF17189"/>
    </source>
</evidence>